<dbReference type="SUPFAM" id="SSF50729">
    <property type="entry name" value="PH domain-like"/>
    <property type="match status" value="1"/>
</dbReference>
<gene>
    <name evidence="4" type="primary">U6500B02750</name>
    <name evidence="4" type="ORF">SEUBUCD650_0B02750</name>
</gene>
<feature type="compositionally biased region" description="Polar residues" evidence="2">
    <location>
        <begin position="2334"/>
        <end position="2343"/>
    </location>
</feature>
<accession>A0ABN8VV44</accession>
<evidence type="ECO:0000313" key="5">
    <source>
        <dbReference type="Proteomes" id="UP001152964"/>
    </source>
</evidence>
<evidence type="ECO:0000313" key="4">
    <source>
        <dbReference type="EMBL" id="CAI1827762.1"/>
    </source>
</evidence>
<feature type="region of interest" description="Disordered" evidence="2">
    <location>
        <begin position="2030"/>
        <end position="2067"/>
    </location>
</feature>
<protein>
    <recommendedName>
        <fullName evidence="3">PH domain-containing protein</fullName>
    </recommendedName>
</protein>
<dbReference type="PANTHER" id="PTHR28190">
    <property type="entry name" value="NUCLEAR MIGRATION PROTEIN NUM1"/>
    <property type="match status" value="1"/>
</dbReference>
<reference evidence="4" key="1">
    <citation type="submission" date="2022-08" db="EMBL/GenBank/DDBJ databases">
        <authorList>
            <person name="Byrne P K."/>
        </authorList>
    </citation>
    <scope>NUCLEOTIDE SEQUENCE</scope>
    <source>
        <strain evidence="4">UCD650</strain>
    </source>
</reference>
<dbReference type="EMBL" id="OX291492">
    <property type="protein sequence ID" value="CAI1827762.1"/>
    <property type="molecule type" value="Genomic_DNA"/>
</dbReference>
<dbReference type="PANTHER" id="PTHR28190:SF1">
    <property type="entry name" value="NUCLEAR MIGRATION PROTEIN NUM1"/>
    <property type="match status" value="1"/>
</dbReference>
<keyword evidence="5" id="KW-1185">Reference proteome</keyword>
<feature type="region of interest" description="Disordered" evidence="2">
    <location>
        <begin position="2092"/>
        <end position="2131"/>
    </location>
</feature>
<feature type="coiled-coil region" evidence="1">
    <location>
        <begin position="111"/>
        <end position="285"/>
    </location>
</feature>
<name>A0ABN8VV44_SACEU</name>
<dbReference type="InterPro" id="IPR001849">
    <property type="entry name" value="PH_domain"/>
</dbReference>
<dbReference type="InterPro" id="IPR053005">
    <property type="entry name" value="Nuclear_Pos-Cytoskel_Interact"/>
</dbReference>
<feature type="compositionally biased region" description="Polar residues" evidence="2">
    <location>
        <begin position="2111"/>
        <end position="2127"/>
    </location>
</feature>
<feature type="domain" description="PH" evidence="3">
    <location>
        <begin position="2168"/>
        <end position="2278"/>
    </location>
</feature>
<feature type="compositionally biased region" description="Low complexity" evidence="2">
    <location>
        <begin position="2316"/>
        <end position="2328"/>
    </location>
</feature>
<evidence type="ECO:0000256" key="2">
    <source>
        <dbReference type="SAM" id="MobiDB-lite"/>
    </source>
</evidence>
<feature type="region of interest" description="Disordered" evidence="2">
    <location>
        <begin position="2300"/>
        <end position="2343"/>
    </location>
</feature>
<dbReference type="CDD" id="cd13365">
    <property type="entry name" value="PH_PLC_plant-like"/>
    <property type="match status" value="1"/>
</dbReference>
<feature type="compositionally biased region" description="Polar residues" evidence="2">
    <location>
        <begin position="30"/>
        <end position="42"/>
    </location>
</feature>
<organism evidence="4 5">
    <name type="scientific">Saccharomyces eubayanus</name>
    <name type="common">Yeast</name>
    <dbReference type="NCBI Taxonomy" id="1080349"/>
    <lineage>
        <taxon>Eukaryota</taxon>
        <taxon>Fungi</taxon>
        <taxon>Dikarya</taxon>
        <taxon>Ascomycota</taxon>
        <taxon>Saccharomycotina</taxon>
        <taxon>Saccharomycetes</taxon>
        <taxon>Saccharomycetales</taxon>
        <taxon>Saccharomycetaceae</taxon>
        <taxon>Saccharomyces</taxon>
    </lineage>
</organism>
<evidence type="ECO:0000256" key="1">
    <source>
        <dbReference type="SAM" id="Coils"/>
    </source>
</evidence>
<dbReference type="InterPro" id="IPR024774">
    <property type="entry name" value="PH_dom-Mcp5-type"/>
</dbReference>
<feature type="region of interest" description="Disordered" evidence="2">
    <location>
        <begin position="1"/>
        <end position="61"/>
    </location>
</feature>
<evidence type="ECO:0000259" key="3">
    <source>
        <dbReference type="PROSITE" id="PS50003"/>
    </source>
</evidence>
<dbReference type="Proteomes" id="UP001152964">
    <property type="component" value="Chromosome 2"/>
</dbReference>
<feature type="compositionally biased region" description="Basic residues" evidence="2">
    <location>
        <begin position="1"/>
        <end position="11"/>
    </location>
</feature>
<dbReference type="Pfam" id="PF12814">
    <property type="entry name" value="Mcp5_PH"/>
    <property type="match status" value="1"/>
</dbReference>
<sequence length="2343" mass="266909">MSQKNRSRKNNKTSGAMEPHADVIRDPSAQEDTTINSVTTAANAEHDKTGNENAEGTSKRFSISNILSKRDTKDVLPDFAGSSSHNGVLTTNSSKDMNFTLELSENLLVECRKLQSSNEAKNEQIESLKQTNGSLNDRIEQLSSQNHSFKREIDSTKDLNWDLEAKLTSLDMECKQLRESNKRTEKSWNNDKETLKNLKTDLEILSLTKNGIENDLNAKKSFYEREISELKGRILNLNNENDKLIINVSELTSEINSLQGDKAERVEIQEQINKARASISLLKRKLEKRYRKKQHISDTKLAVDSDTESATSEEDIFDIVADIDHLIEAHPSIDDLSEDLVKKYTENNNMTLLSNDSYNDLLQNTEKALKPKNDESVTKEAAKNLNIIALPNDDDHNKKEFSIESQIEKLEASGYKVIGLEEFMDLKQSITSPSYDYLREKLQAFRKIPIDQNTFDLLEHPTVDFLLPLTSKIDCLIIPTKEYNELAKASKNPSTEQMKQYLEGNTDLESTVSIWLAEKNDYTLLNNNEYSSMIDKLKSPSKEYLSNKAKEFNQVLIDINELKDLEDPSLDFLKEKISATNYLLLTKEDYEHPSLTYLVEHAKETDHHLLSASAYTDLVKYKESPDIEFLKERSTDLGHTVVSNDEYLELKNQLEHPSLTYLVEHAKETDHHLLSASAYTDLVKYKESPDIEFLKERSTDLGHTVVSNDEYLELKNQLEHPSLTYLVEHAKETDHHLLSASAYTDLVKYKESPDIEFLKERSTDLGHTVVSNDEYLELKNQLEHPSLTYLVEHAKETDHHLLSASAYTDLVKYKESPDIEFLKERSTDLGHTVVSNDEYLELKNQLEHPSLTYLVEHAKETDHHLLSASAYTDLVKYKESPDIEFLKERSTDLGHTVVSNDEYLELKNQLEHPSLTYLVEHAKETDHHLLSASAYTDLVKYKESPDIEFLKERSTDLGHTVVSNDEYLELKNQLEHPSLTYLVEHAKETDHHLLSASAYTDLVKYKESPDIEFLKERSTDLGHTVVSNDEYLELKNQLEHPSLTYLVEHAKETDHHLLSASAYTDLVKYKESPDIEFLKEKSTSLGHTIVSNDEYSKLQHEYSEAKEQLEHPSLEYLAEQAAGLQQKIVSLSEFDSLICPSLEDCTLRLHTLNYEVIPIAEYENLKNSLDNPSKKYIEEKANSMKLTVIDRAEYETMKDKLSDKDSLIASVKTFGLVPIPIPQLASLEKSSLQNSTLSDLGKRLDSLGYVAITKDNLTSLKKPVVERASRDDALDLCSKFDLTALPSEEYVKMKNESNPTAEELVQELTGRGYVVLATKEHNDMLETLSDPSIDFLKEKCEKYQMIPVDKSIYEKKEEAIESPTYDFISEKALKLGYDLISKAELADMRRTIDLPEIDYIRGKAIENNMVLLKSEEKKTLEDQIEHPSISYLVEKTAEMNKIIIDEAEYYGIHRKCSHPSQKEVEEYCHDLNLVLLHKDEHAALKDSLENPNVDNMKDTLAKLNYHVISKTSFDELIERCENPSLDYLKDCLKSMGYTAMSHQNYEFMVDKYENPQLDYLQSSLAKVHHFTLPISEYDAIVADHEHPNLAYLKEKATKFDCILVDNAEYQHMLNAISSPSNTFEDLEANARYFNMGLHSLNSNEASYELKSRQAEKSGHLDTQSLNTTSSISTTTSSMFTDALDDNILDFNENDLDHNGDVTDVISKSSTMKEITNFNLTYETLENCAEELGYKLVLIKDSSRNLINKEAPLFGKDNDDEISVASSIDINDLSKKAEKWGMTLISDEEFKEYHILKDNTIRLNGDKKETNDIVSEKQSPVTEITNASKEYELQEHSADHSMNKEELVKKAEALDMVVLDEKEYTEMMARSENHLISADDVIREAANFGLVPVERQELEDIKYELAHPTFSIAQQEEHTADHNIVPTTRDRTLLLNEERTMGQDEVDYDDDISASFADESQEIRNDINIIKTQAKKYGMLCIPESAFVVTSYANTPDTSNVVALPVSYYHNLLSTEEKKWNDVNNKDLESEAKKRGFQVGLPSKKDIAAQGTPPKHVSKSSKLSSKKSIVSTKSGIKKGLAEAAATTAYEDYESHPQLQQQEHHQHHTHLQSVSNSTPKIKTAPSRNTAGFRRDAMESFMSRAGSADRAVSLQTLASLNEPSIIPALTQTVIGEYLFKYYPRLGPFGFESRHERFFWIHPYTLTLYWSASNPILENPASTKTKGVAILGVKSVTDPNPYPTGLYHKSIVVTTETRYIKFTCPTRQRHNIWYNSLRYLIQRNMQGISLEDIADDPTDNMYSGKIFPLPGENTKSSNKRLSASRRSVSTRSLRSRVPKSQSFSNLR</sequence>
<dbReference type="PROSITE" id="PS50003">
    <property type="entry name" value="PH_DOMAIN"/>
    <property type="match status" value="1"/>
</dbReference>
<keyword evidence="1" id="KW-0175">Coiled coil</keyword>
<feature type="compositionally biased region" description="Polar residues" evidence="2">
    <location>
        <begin position="51"/>
        <end position="61"/>
    </location>
</feature>
<dbReference type="SMART" id="SM00233">
    <property type="entry name" value="PH"/>
    <property type="match status" value="1"/>
</dbReference>
<proteinExistence type="predicted"/>